<evidence type="ECO:0000313" key="4">
    <source>
        <dbReference type="Proteomes" id="UP000695562"/>
    </source>
</evidence>
<evidence type="ECO:0008006" key="5">
    <source>
        <dbReference type="Google" id="ProtNLM"/>
    </source>
</evidence>
<protein>
    <recommendedName>
        <fullName evidence="5">SD-repeat containing protein B domain-containing protein</fullName>
    </recommendedName>
</protein>
<dbReference type="AlphaFoldDB" id="A0A8J4PQC7"/>
<name>A0A8J4PQC7_9MYCE</name>
<feature type="region of interest" description="Disordered" evidence="1">
    <location>
        <begin position="205"/>
        <end position="224"/>
    </location>
</feature>
<evidence type="ECO:0000313" key="3">
    <source>
        <dbReference type="EMBL" id="KAF2072057.1"/>
    </source>
</evidence>
<feature type="compositionally biased region" description="Low complexity" evidence="1">
    <location>
        <begin position="452"/>
        <end position="473"/>
    </location>
</feature>
<feature type="compositionally biased region" description="Low complexity" evidence="1">
    <location>
        <begin position="205"/>
        <end position="223"/>
    </location>
</feature>
<gene>
    <name evidence="3" type="ORF">CYY_006623</name>
</gene>
<dbReference type="EMBL" id="AJWJ01000314">
    <property type="protein sequence ID" value="KAF2072057.1"/>
    <property type="molecule type" value="Genomic_DNA"/>
</dbReference>
<dbReference type="Proteomes" id="UP000695562">
    <property type="component" value="Unassembled WGS sequence"/>
</dbReference>
<feature type="chain" id="PRO_5035297381" description="SD-repeat containing protein B domain-containing protein" evidence="2">
    <location>
        <begin position="18"/>
        <end position="647"/>
    </location>
</feature>
<keyword evidence="4" id="KW-1185">Reference proteome</keyword>
<organism evidence="3 4">
    <name type="scientific">Polysphondylium violaceum</name>
    <dbReference type="NCBI Taxonomy" id="133409"/>
    <lineage>
        <taxon>Eukaryota</taxon>
        <taxon>Amoebozoa</taxon>
        <taxon>Evosea</taxon>
        <taxon>Eumycetozoa</taxon>
        <taxon>Dictyostelia</taxon>
        <taxon>Dictyosteliales</taxon>
        <taxon>Dictyosteliaceae</taxon>
        <taxon>Polysphondylium</taxon>
    </lineage>
</organism>
<sequence>MKNYLIFILLLICLVESKEIIQQNNLVYPNKTITPQYPISEFIYKNSLGNWIDYGWGSKNISNQNNFKSSPSSISLSSDSPTSGLYFFPKNRDFVFTLNQKIRFFINVGPNVDAPITISLTKLDQTESKVSLNLLDIKNPSRSALKIPFANTNSWYKVEIPISYFEKKEVYSALMIKMGHYLPGATIYFDDLEIITNDPKLYTPSTKTTTTPKPTFTPKTNSTQAKKEISPASSILSPDKQAKLPSEFGAKQNYEKASKLTDFSFQDQCNLEKNEYIAKVLESAKPFYSEDEHSFFTNQTKYFNGGPQWIFLKQMGRLKFFTNGEILVEGPIILKNEFKGDMVHIKSHPLTPSWWVNLHFYPVKAPPTSHLKMELPEELYYPQGRIDPTFWAFYMPNNSLSYFEGLGNNKGKRLNVNGVDMEMPLMMGEGANGKNTKIGMSVWLTFENNVTSTPTPTPTKTTFSPATTSPSSPMDHDMMQEDENKIVMDLNLNIVDLPPVNRIFYPYQICNNHSVALGMHVFLDRNSNSVREYSEFGLPGVKVSLVSALNSTVMDISGNPIQPVISDHNGLVYFDKIPYGKYYIHYEYEQHPLRISTDSTMFPNPLSTKSNLLDISLQNPGLKSTINNRYPVNSCFIIENHNINLIM</sequence>
<evidence type="ECO:0000256" key="2">
    <source>
        <dbReference type="SAM" id="SignalP"/>
    </source>
</evidence>
<dbReference type="Gene3D" id="2.60.40.10">
    <property type="entry name" value="Immunoglobulins"/>
    <property type="match status" value="1"/>
</dbReference>
<feature type="signal peptide" evidence="2">
    <location>
        <begin position="1"/>
        <end position="17"/>
    </location>
</feature>
<accession>A0A8J4PQC7</accession>
<keyword evidence="2" id="KW-0732">Signal</keyword>
<proteinExistence type="predicted"/>
<comment type="caution">
    <text evidence="3">The sequence shown here is derived from an EMBL/GenBank/DDBJ whole genome shotgun (WGS) entry which is preliminary data.</text>
</comment>
<evidence type="ECO:0000256" key="1">
    <source>
        <dbReference type="SAM" id="MobiDB-lite"/>
    </source>
</evidence>
<dbReference type="SUPFAM" id="SSF117074">
    <property type="entry name" value="Hypothetical protein PA1324"/>
    <property type="match status" value="1"/>
</dbReference>
<dbReference type="InterPro" id="IPR013783">
    <property type="entry name" value="Ig-like_fold"/>
</dbReference>
<feature type="region of interest" description="Disordered" evidence="1">
    <location>
        <begin position="452"/>
        <end position="474"/>
    </location>
</feature>
<reference evidence="3" key="1">
    <citation type="submission" date="2020-01" db="EMBL/GenBank/DDBJ databases">
        <title>Development of genomics and gene disruption for Polysphondylium violaceum indicates a role for the polyketide synthase stlB in stalk morphogenesis.</title>
        <authorList>
            <person name="Narita B."/>
            <person name="Kawabe Y."/>
            <person name="Kin K."/>
            <person name="Saito T."/>
            <person name="Gibbs R."/>
            <person name="Kuspa A."/>
            <person name="Muzny D."/>
            <person name="Queller D."/>
            <person name="Richards S."/>
            <person name="Strassman J."/>
            <person name="Sucgang R."/>
            <person name="Worley K."/>
            <person name="Schaap P."/>
        </authorList>
    </citation>
    <scope>NUCLEOTIDE SEQUENCE</scope>
    <source>
        <strain evidence="3">QSvi11</strain>
    </source>
</reference>